<evidence type="ECO:0000313" key="2">
    <source>
        <dbReference type="Proteomes" id="UP001497382"/>
    </source>
</evidence>
<comment type="caution">
    <text evidence="1">The sequence shown here is derived from an EMBL/GenBank/DDBJ whole genome shotgun (WGS) entry which is preliminary data.</text>
</comment>
<dbReference type="AlphaFoldDB" id="A0AAV2BRH1"/>
<accession>A0AAV2BRH1</accession>
<keyword evidence="2" id="KW-1185">Reference proteome</keyword>
<organism evidence="1 2">
    <name type="scientific">Larinioides sclopetarius</name>
    <dbReference type="NCBI Taxonomy" id="280406"/>
    <lineage>
        <taxon>Eukaryota</taxon>
        <taxon>Metazoa</taxon>
        <taxon>Ecdysozoa</taxon>
        <taxon>Arthropoda</taxon>
        <taxon>Chelicerata</taxon>
        <taxon>Arachnida</taxon>
        <taxon>Araneae</taxon>
        <taxon>Araneomorphae</taxon>
        <taxon>Entelegynae</taxon>
        <taxon>Araneoidea</taxon>
        <taxon>Araneidae</taxon>
        <taxon>Larinioides</taxon>
    </lineage>
</organism>
<proteinExistence type="predicted"/>
<gene>
    <name evidence="1" type="ORF">LARSCL_LOCUS21040</name>
</gene>
<evidence type="ECO:0000313" key="1">
    <source>
        <dbReference type="EMBL" id="CAL1298885.1"/>
    </source>
</evidence>
<dbReference type="EMBL" id="CAXIEN010000479">
    <property type="protein sequence ID" value="CAL1298885.1"/>
    <property type="molecule type" value="Genomic_DNA"/>
</dbReference>
<sequence>MSPRKAYARQTSPCGTTIEKQVFVVDSITVVVVETATDMLQRKNAYNAAEESCSKVGCFYEFKMLCAVTNIMLIV</sequence>
<name>A0AAV2BRH1_9ARAC</name>
<reference evidence="1 2" key="1">
    <citation type="submission" date="2024-04" db="EMBL/GenBank/DDBJ databases">
        <authorList>
            <person name="Rising A."/>
            <person name="Reimegard J."/>
            <person name="Sonavane S."/>
            <person name="Akerstrom W."/>
            <person name="Nylinder S."/>
            <person name="Hedman E."/>
            <person name="Kallberg Y."/>
        </authorList>
    </citation>
    <scope>NUCLEOTIDE SEQUENCE [LARGE SCALE GENOMIC DNA]</scope>
</reference>
<dbReference type="Proteomes" id="UP001497382">
    <property type="component" value="Unassembled WGS sequence"/>
</dbReference>
<protein>
    <submittedName>
        <fullName evidence="1">Uncharacterized protein</fullName>
    </submittedName>
</protein>